<sequence length="206" mass="23053">MVSTTPSTKNGVPYSLLQIQCALLPPPNMVCSIPSSKYGMRYSLLQIQHAIFLPPKYGVHYSLLQIQCALLPPPNTVCPIPSSKYGVHYSLFQIWHALLPPPNTACSTPSSKYGVHYSLLQIRRALLPPPIRNVLSCHYYSYPSSYSYSHKVPLSWCTEKCVSEHYNSTLKSVVLRGRENGRWGIVQGKVHGKTDDGEQCISVYNL</sequence>
<evidence type="ECO:0000313" key="2">
    <source>
        <dbReference type="Proteomes" id="UP000824782"/>
    </source>
</evidence>
<comment type="caution">
    <text evidence="1">The sequence shown here is derived from an EMBL/GenBank/DDBJ whole genome shotgun (WGS) entry which is preliminary data.</text>
</comment>
<accession>A0AAV7B9E8</accession>
<evidence type="ECO:0000313" key="1">
    <source>
        <dbReference type="EMBL" id="KAG8569195.1"/>
    </source>
</evidence>
<dbReference type="EMBL" id="WNYA01000006">
    <property type="protein sequence ID" value="KAG8569195.1"/>
    <property type="molecule type" value="Genomic_DNA"/>
</dbReference>
<gene>
    <name evidence="1" type="ORF">GDO81_014293</name>
</gene>
<dbReference type="Proteomes" id="UP000824782">
    <property type="component" value="Unassembled WGS sequence"/>
</dbReference>
<name>A0AAV7B9E8_ENGPU</name>
<organism evidence="1 2">
    <name type="scientific">Engystomops pustulosus</name>
    <name type="common">Tungara frog</name>
    <name type="synonym">Physalaemus pustulosus</name>
    <dbReference type="NCBI Taxonomy" id="76066"/>
    <lineage>
        <taxon>Eukaryota</taxon>
        <taxon>Metazoa</taxon>
        <taxon>Chordata</taxon>
        <taxon>Craniata</taxon>
        <taxon>Vertebrata</taxon>
        <taxon>Euteleostomi</taxon>
        <taxon>Amphibia</taxon>
        <taxon>Batrachia</taxon>
        <taxon>Anura</taxon>
        <taxon>Neobatrachia</taxon>
        <taxon>Hyloidea</taxon>
        <taxon>Leptodactylidae</taxon>
        <taxon>Leiuperinae</taxon>
        <taxon>Engystomops</taxon>
    </lineage>
</organism>
<keyword evidence="2" id="KW-1185">Reference proteome</keyword>
<reference evidence="1" key="1">
    <citation type="thesis" date="2020" institute="ProQuest LLC" country="789 East Eisenhower Parkway, Ann Arbor, MI, USA">
        <title>Comparative Genomics and Chromosome Evolution.</title>
        <authorList>
            <person name="Mudd A.B."/>
        </authorList>
    </citation>
    <scope>NUCLEOTIDE SEQUENCE</scope>
    <source>
        <strain evidence="1">237g6f4</strain>
        <tissue evidence="1">Blood</tissue>
    </source>
</reference>
<protein>
    <submittedName>
        <fullName evidence="1">Uncharacterized protein</fullName>
    </submittedName>
</protein>
<proteinExistence type="predicted"/>
<dbReference type="AlphaFoldDB" id="A0AAV7B9E8"/>